<dbReference type="Pfam" id="PF00664">
    <property type="entry name" value="ABC_membrane"/>
    <property type="match status" value="1"/>
</dbReference>
<keyword evidence="4" id="KW-0547">Nucleotide-binding</keyword>
<keyword evidence="3 8" id="KW-0812">Transmembrane</keyword>
<keyword evidence="2" id="KW-0813">Transport</keyword>
<keyword evidence="12" id="KW-1185">Reference proteome</keyword>
<protein>
    <submittedName>
        <fullName evidence="11">ABC transporter HlyB/MsbA family protein</fullName>
    </submittedName>
</protein>
<dbReference type="Pfam" id="PF00005">
    <property type="entry name" value="ABC_tran"/>
    <property type="match status" value="1"/>
</dbReference>
<dbReference type="PANTHER" id="PTHR43394:SF1">
    <property type="entry name" value="ATP-BINDING CASSETTE SUB-FAMILY B MEMBER 10, MITOCHONDRIAL"/>
    <property type="match status" value="1"/>
</dbReference>
<sequence>MIKDLFEIAGDRKPQLIQGTILYTIASLFEAAPYIFLYLILDGLFAETLDLKRAVWLFSTLGICILLQGIFLYWANRQIYITSFRLIGDLRLQLGNHIRKLPMGFFNNRQIGDLNGLVSNDMTKIESIPSWVYPKIVSAIATSIFIALFLLAIDWRLTLATLAGVPLALFIYVKGQKLLQQLTEIEKRAVVEANSRIIEYIQGIAVIKAFNQTGAKFNKLENALNDYKEANLGLSTKLVVPAMVFAGVLDLGFVLIIFVGTYLLFDGELTVSTLLLFLVVALRFYAPLYSLFEFSALTRMMNAALGRVREVLNTPPLTEPDLPSEELQKFDIEFERVSFAYEETPVLQDLSFHVPEKTITALVGASGSGKTTITNLIARFWDTTAGEIFIGGVNIKHLPTDRLLSNISMVFQNVYLFNDTILNNIKFGKADASFEAAVEAAKAAQCHEFIIQLPQGYNTIVGEGGATLSGGEKQRIAIARAILKDAPIVLLDEATASVDPENEILLQQAINSLVESKTLIIIAHQLATITKAQQILVIDDGRIVQRGKHEELVADSNGKYHQLWASRQKARSWKLAQPDLSTIKN</sequence>
<dbReference type="Gene3D" id="3.40.50.300">
    <property type="entry name" value="P-loop containing nucleotide triphosphate hydrolases"/>
    <property type="match status" value="1"/>
</dbReference>
<dbReference type="GO" id="GO:0016887">
    <property type="term" value="F:ATP hydrolysis activity"/>
    <property type="evidence" value="ECO:0007669"/>
    <property type="project" value="InterPro"/>
</dbReference>
<evidence type="ECO:0000313" key="12">
    <source>
        <dbReference type="Proteomes" id="UP000320055"/>
    </source>
</evidence>
<feature type="domain" description="ABC transporter" evidence="9">
    <location>
        <begin position="332"/>
        <end position="565"/>
    </location>
</feature>
<dbReference type="InterPro" id="IPR011527">
    <property type="entry name" value="ABC1_TM_dom"/>
</dbReference>
<accession>A0A563W1P2</accession>
<dbReference type="InterPro" id="IPR003439">
    <property type="entry name" value="ABC_transporter-like_ATP-bd"/>
</dbReference>
<evidence type="ECO:0000256" key="7">
    <source>
        <dbReference type="ARBA" id="ARBA00023136"/>
    </source>
</evidence>
<feature type="transmembrane region" description="Helical" evidence="8">
    <location>
        <begin position="271"/>
        <end position="292"/>
    </location>
</feature>
<feature type="transmembrane region" description="Helical" evidence="8">
    <location>
        <begin position="238"/>
        <end position="265"/>
    </location>
</feature>
<feature type="transmembrane region" description="Helical" evidence="8">
    <location>
        <begin position="21"/>
        <end position="41"/>
    </location>
</feature>
<dbReference type="SUPFAM" id="SSF52540">
    <property type="entry name" value="P-loop containing nucleoside triphosphate hydrolases"/>
    <property type="match status" value="1"/>
</dbReference>
<comment type="subcellular location">
    <subcellularLocation>
        <location evidence="1">Cell membrane</location>
        <topology evidence="1">Multi-pass membrane protein</topology>
    </subcellularLocation>
</comment>
<dbReference type="Proteomes" id="UP000320055">
    <property type="component" value="Unassembled WGS sequence"/>
</dbReference>
<keyword evidence="6 8" id="KW-1133">Transmembrane helix</keyword>
<evidence type="ECO:0000256" key="8">
    <source>
        <dbReference type="SAM" id="Phobius"/>
    </source>
</evidence>
<dbReference type="Gene3D" id="1.20.1560.10">
    <property type="entry name" value="ABC transporter type 1, transmembrane domain"/>
    <property type="match status" value="1"/>
</dbReference>
<organism evidence="11 12">
    <name type="scientific">Hyella patelloides LEGE 07179</name>
    <dbReference type="NCBI Taxonomy" id="945734"/>
    <lineage>
        <taxon>Bacteria</taxon>
        <taxon>Bacillati</taxon>
        <taxon>Cyanobacteriota</taxon>
        <taxon>Cyanophyceae</taxon>
        <taxon>Pleurocapsales</taxon>
        <taxon>Hyellaceae</taxon>
        <taxon>Hyella</taxon>
    </lineage>
</organism>
<dbReference type="InterPro" id="IPR036640">
    <property type="entry name" value="ABC1_TM_sf"/>
</dbReference>
<dbReference type="PROSITE" id="PS00211">
    <property type="entry name" value="ABC_TRANSPORTER_1"/>
    <property type="match status" value="1"/>
</dbReference>
<dbReference type="PANTHER" id="PTHR43394">
    <property type="entry name" value="ATP-DEPENDENT PERMEASE MDL1, MITOCHONDRIAL"/>
    <property type="match status" value="1"/>
</dbReference>
<evidence type="ECO:0000256" key="2">
    <source>
        <dbReference type="ARBA" id="ARBA00022448"/>
    </source>
</evidence>
<dbReference type="SUPFAM" id="SSF90123">
    <property type="entry name" value="ABC transporter transmembrane region"/>
    <property type="match status" value="1"/>
</dbReference>
<evidence type="ECO:0000256" key="1">
    <source>
        <dbReference type="ARBA" id="ARBA00004651"/>
    </source>
</evidence>
<proteinExistence type="predicted"/>
<evidence type="ECO:0000256" key="4">
    <source>
        <dbReference type="ARBA" id="ARBA00022741"/>
    </source>
</evidence>
<evidence type="ECO:0000256" key="3">
    <source>
        <dbReference type="ARBA" id="ARBA00022692"/>
    </source>
</evidence>
<dbReference type="AlphaFoldDB" id="A0A563W1P2"/>
<feature type="transmembrane region" description="Helical" evidence="8">
    <location>
        <begin position="132"/>
        <end position="151"/>
    </location>
</feature>
<dbReference type="GO" id="GO:0005886">
    <property type="term" value="C:plasma membrane"/>
    <property type="evidence" value="ECO:0007669"/>
    <property type="project" value="UniProtKB-SubCell"/>
</dbReference>
<dbReference type="InterPro" id="IPR003593">
    <property type="entry name" value="AAA+_ATPase"/>
</dbReference>
<dbReference type="PROSITE" id="PS50929">
    <property type="entry name" value="ABC_TM1F"/>
    <property type="match status" value="1"/>
</dbReference>
<evidence type="ECO:0000256" key="5">
    <source>
        <dbReference type="ARBA" id="ARBA00022840"/>
    </source>
</evidence>
<evidence type="ECO:0000259" key="9">
    <source>
        <dbReference type="PROSITE" id="PS50893"/>
    </source>
</evidence>
<dbReference type="InterPro" id="IPR017871">
    <property type="entry name" value="ABC_transporter-like_CS"/>
</dbReference>
<dbReference type="RefSeq" id="WP_144875892.1">
    <property type="nucleotide sequence ID" value="NZ_LR214361.1"/>
</dbReference>
<evidence type="ECO:0000259" key="10">
    <source>
        <dbReference type="PROSITE" id="PS50929"/>
    </source>
</evidence>
<evidence type="ECO:0000313" key="11">
    <source>
        <dbReference type="EMBL" id="VEP17547.1"/>
    </source>
</evidence>
<feature type="transmembrane region" description="Helical" evidence="8">
    <location>
        <begin position="157"/>
        <end position="173"/>
    </location>
</feature>
<dbReference type="GO" id="GO:0005524">
    <property type="term" value="F:ATP binding"/>
    <property type="evidence" value="ECO:0007669"/>
    <property type="project" value="UniProtKB-KW"/>
</dbReference>
<dbReference type="InterPro" id="IPR027417">
    <property type="entry name" value="P-loop_NTPase"/>
</dbReference>
<keyword evidence="7 8" id="KW-0472">Membrane</keyword>
<keyword evidence="5" id="KW-0067">ATP-binding</keyword>
<gene>
    <name evidence="11" type="ORF">H1P_6270009</name>
</gene>
<reference evidence="11 12" key="1">
    <citation type="submission" date="2019-01" db="EMBL/GenBank/DDBJ databases">
        <authorList>
            <person name="Brito A."/>
        </authorList>
    </citation>
    <scope>NUCLEOTIDE SEQUENCE [LARGE SCALE GENOMIC DNA]</scope>
    <source>
        <strain evidence="11">1</strain>
    </source>
</reference>
<feature type="transmembrane region" description="Helical" evidence="8">
    <location>
        <begin position="53"/>
        <end position="75"/>
    </location>
</feature>
<dbReference type="GO" id="GO:0015421">
    <property type="term" value="F:ABC-type oligopeptide transporter activity"/>
    <property type="evidence" value="ECO:0007669"/>
    <property type="project" value="TreeGrafter"/>
</dbReference>
<dbReference type="OrthoDB" id="9762778at2"/>
<dbReference type="PROSITE" id="PS50893">
    <property type="entry name" value="ABC_TRANSPORTER_2"/>
    <property type="match status" value="1"/>
</dbReference>
<feature type="domain" description="ABC transmembrane type-1" evidence="10">
    <location>
        <begin position="17"/>
        <end position="300"/>
    </location>
</feature>
<dbReference type="FunFam" id="3.40.50.300:FF:000287">
    <property type="entry name" value="Multidrug ABC transporter ATP-binding protein"/>
    <property type="match status" value="1"/>
</dbReference>
<name>A0A563W1P2_9CYAN</name>
<dbReference type="SMART" id="SM00382">
    <property type="entry name" value="AAA"/>
    <property type="match status" value="1"/>
</dbReference>
<dbReference type="CDD" id="cd07346">
    <property type="entry name" value="ABC_6TM_exporters"/>
    <property type="match status" value="1"/>
</dbReference>
<dbReference type="EMBL" id="CAACVJ010000587">
    <property type="protein sequence ID" value="VEP17547.1"/>
    <property type="molecule type" value="Genomic_DNA"/>
</dbReference>
<dbReference type="InterPro" id="IPR039421">
    <property type="entry name" value="Type_1_exporter"/>
</dbReference>
<evidence type="ECO:0000256" key="6">
    <source>
        <dbReference type="ARBA" id="ARBA00022989"/>
    </source>
</evidence>